<protein>
    <submittedName>
        <fullName evidence="1">Uncharacterized protein</fullName>
    </submittedName>
</protein>
<proteinExistence type="predicted"/>
<evidence type="ECO:0000313" key="1">
    <source>
        <dbReference type="EMBL" id="AID58991.1"/>
    </source>
</evidence>
<sequence length="107" mass="11533">MSVADWLDKPVHISRGRVFFGDTELPGVIAEDGVRIHAGGAGEYNTMTIEFIVGSVEVDDSSLIAPPWEISEGSWRVDDAAPLFKCTTPSCDCHLDDRYDSTGSVSG</sequence>
<accession>A0A068F4U1</accession>
<organism evidence="1 2">
    <name type="scientific">Mycobacterium phage Gaia</name>
    <dbReference type="NCBI Taxonomy" id="1486472"/>
    <lineage>
        <taxon>Viruses</taxon>
        <taxon>Duplodnaviria</taxon>
        <taxon>Heunggongvirae</taxon>
        <taxon>Uroviricota</taxon>
        <taxon>Caudoviricetes</taxon>
        <taxon>Gaiavirus</taxon>
        <taxon>Gaiavirus gaia</taxon>
    </lineage>
</organism>
<dbReference type="KEGG" id="vg:23679681"/>
<name>A0A068F4U1_9CAUD</name>
<evidence type="ECO:0000313" key="2">
    <source>
        <dbReference type="Proteomes" id="UP000027491"/>
    </source>
</evidence>
<dbReference type="EMBL" id="KJ567043">
    <property type="protein sequence ID" value="AID58991.1"/>
    <property type="molecule type" value="Genomic_DNA"/>
</dbReference>
<dbReference type="GeneID" id="23679681"/>
<gene>
    <name evidence="1" type="primary">175</name>
    <name evidence="1" type="ORF">PBI_GAIA_175</name>
</gene>
<dbReference type="Proteomes" id="UP000027491">
    <property type="component" value="Segment"/>
</dbReference>
<dbReference type="RefSeq" id="YP_009124914.1">
    <property type="nucleotide sequence ID" value="NC_026590.1"/>
</dbReference>
<keyword evidence="2" id="KW-1185">Reference proteome</keyword>
<reference evidence="1 2" key="1">
    <citation type="submission" date="2014-03" db="EMBL/GenBank/DDBJ databases">
        <authorList>
            <person name="Yoder B.A."/>
            <person name="Colicchio M.A."/>
            <person name="Schafer C.E."/>
            <person name="Abrahim M.R."/>
            <person name="Adkins N.L."/>
            <person name="Burke K.A."/>
            <person name="Churilla B.M."/>
            <person name="Cohen K.L."/>
            <person name="Fasoranti T.O."/>
            <person name="Genkil J.S."/>
            <person name="Kramer Z.J."/>
            <person name="Prout A.K."/>
            <person name="Schwarz A.G."/>
            <person name="Tish M."/>
            <person name="Vispute N."/>
            <person name="Wilkes K.E."/>
            <person name="Williams C.R."/>
            <person name="Xiao X."/>
            <person name="Yu V.J."/>
            <person name="Lapin J.S."/>
            <person name="Ott C.T."/>
            <person name="Walburn T.D."/>
            <person name="Bradley K.W."/>
            <person name="Clarke D.Q."/>
            <person name="Lewis M.F."/>
            <person name="Barker L.P."/>
            <person name="Bailey C."/>
            <person name="Asai D.J."/>
            <person name="Bowman C.A."/>
            <person name="Russell D.A."/>
            <person name="Pope W.H."/>
            <person name="Jacobs-Sera D."/>
            <person name="Hendrix R.W."/>
            <person name="Hatfull G.F."/>
        </authorList>
    </citation>
    <scope>NUCLEOTIDE SEQUENCE [LARGE SCALE GENOMIC DNA]</scope>
</reference>